<dbReference type="InterPro" id="IPR011118">
    <property type="entry name" value="Tannase/feruloyl_esterase"/>
</dbReference>
<comment type="caution">
    <text evidence="7">The sequence shown here is derived from an EMBL/GenBank/DDBJ whole genome shotgun (WGS) entry which is preliminary data.</text>
</comment>
<evidence type="ECO:0000256" key="2">
    <source>
        <dbReference type="ARBA" id="ARBA00022729"/>
    </source>
</evidence>
<proteinExistence type="inferred from homology"/>
<keyword evidence="4" id="KW-1015">Disulfide bond</keyword>
<dbReference type="EC" id="3.1.1.-" evidence="5"/>
<dbReference type="GO" id="GO:0052689">
    <property type="term" value="F:carboxylic ester hydrolase activity"/>
    <property type="evidence" value="ECO:0007669"/>
    <property type="project" value="UniProtKB-KW"/>
</dbReference>
<reference evidence="7 8" key="1">
    <citation type="submission" date="2015-06" db="EMBL/GenBank/DDBJ databases">
        <title>Survival trade-offs in plant roots during colonization by closely related pathogenic and mutualistic fungi.</title>
        <authorList>
            <person name="Hacquard S."/>
            <person name="Kracher B."/>
            <person name="Hiruma K."/>
            <person name="Weinman A."/>
            <person name="Muench P."/>
            <person name="Garrido Oter R."/>
            <person name="Ver Loren van Themaat E."/>
            <person name="Dallerey J.-F."/>
            <person name="Damm U."/>
            <person name="Henrissat B."/>
            <person name="Lespinet O."/>
            <person name="Thon M."/>
            <person name="Kemen E."/>
            <person name="McHardy A.C."/>
            <person name="Schulze-Lefert P."/>
            <person name="O'Connell R.J."/>
        </authorList>
    </citation>
    <scope>NUCLEOTIDE SEQUENCE [LARGE SCALE GENOMIC DNA]</scope>
    <source>
        <strain evidence="7 8">MAFF 238704</strain>
    </source>
</reference>
<sequence>MSAITHQEWDDLVHASISEYDSVGDTSDPDLSDFRRRGGKMVNWHGMIAAAIILMGAPIITTDLGAADYHGFFVAPDPGHCFSWGPSPPITIDYIINWVEQGIAPETLRASGRDGRGVKVERDICKYPRVQHYAGGDP</sequence>
<keyword evidence="1" id="KW-0719">Serine esterase</keyword>
<gene>
    <name evidence="7" type="ORF">CI238_11656</name>
</gene>
<keyword evidence="6" id="KW-0472">Membrane</keyword>
<dbReference type="AlphaFoldDB" id="A0A167D457"/>
<keyword evidence="3 5" id="KW-0378">Hydrolase</keyword>
<evidence type="ECO:0000256" key="6">
    <source>
        <dbReference type="SAM" id="Phobius"/>
    </source>
</evidence>
<dbReference type="STRING" id="1573173.A0A167D457"/>
<dbReference type="PANTHER" id="PTHR33938:SF8">
    <property type="entry name" value="CARBOXYLIC ESTER HYDROLASE"/>
    <property type="match status" value="1"/>
</dbReference>
<evidence type="ECO:0000256" key="5">
    <source>
        <dbReference type="RuleBase" id="RU361238"/>
    </source>
</evidence>
<keyword evidence="2" id="KW-0732">Signal</keyword>
<dbReference type="PANTHER" id="PTHR33938">
    <property type="entry name" value="FERULOYL ESTERASE B-RELATED"/>
    <property type="match status" value="1"/>
</dbReference>
<keyword evidence="6" id="KW-0812">Transmembrane</keyword>
<keyword evidence="6" id="KW-1133">Transmembrane helix</keyword>
<accession>A0A167D457</accession>
<dbReference type="Proteomes" id="UP000076584">
    <property type="component" value="Unassembled WGS sequence"/>
</dbReference>
<dbReference type="EMBL" id="LFIW01001114">
    <property type="protein sequence ID" value="KZL83396.1"/>
    <property type="molecule type" value="Genomic_DNA"/>
</dbReference>
<evidence type="ECO:0000256" key="3">
    <source>
        <dbReference type="ARBA" id="ARBA00022801"/>
    </source>
</evidence>
<keyword evidence="8" id="KW-1185">Reference proteome</keyword>
<name>A0A167D457_COLIC</name>
<evidence type="ECO:0000313" key="8">
    <source>
        <dbReference type="Proteomes" id="UP000076584"/>
    </source>
</evidence>
<organism evidence="7 8">
    <name type="scientific">Colletotrichum incanum</name>
    <name type="common">Soybean anthracnose fungus</name>
    <dbReference type="NCBI Taxonomy" id="1573173"/>
    <lineage>
        <taxon>Eukaryota</taxon>
        <taxon>Fungi</taxon>
        <taxon>Dikarya</taxon>
        <taxon>Ascomycota</taxon>
        <taxon>Pezizomycotina</taxon>
        <taxon>Sordariomycetes</taxon>
        <taxon>Hypocreomycetidae</taxon>
        <taxon>Glomerellales</taxon>
        <taxon>Glomerellaceae</taxon>
        <taxon>Colletotrichum</taxon>
        <taxon>Colletotrichum spaethianum species complex</taxon>
    </lineage>
</organism>
<comment type="similarity">
    <text evidence="5">Belongs to the tannase family.</text>
</comment>
<feature type="transmembrane region" description="Helical" evidence="6">
    <location>
        <begin position="42"/>
        <end position="60"/>
    </location>
</feature>
<evidence type="ECO:0000256" key="1">
    <source>
        <dbReference type="ARBA" id="ARBA00022487"/>
    </source>
</evidence>
<evidence type="ECO:0000256" key="4">
    <source>
        <dbReference type="ARBA" id="ARBA00023157"/>
    </source>
</evidence>
<protein>
    <recommendedName>
        <fullName evidence="5">Carboxylic ester hydrolase</fullName>
        <ecNumber evidence="5">3.1.1.-</ecNumber>
    </recommendedName>
</protein>
<dbReference type="Pfam" id="PF07519">
    <property type="entry name" value="Tannase"/>
    <property type="match status" value="1"/>
</dbReference>
<evidence type="ECO:0000313" key="7">
    <source>
        <dbReference type="EMBL" id="KZL83396.1"/>
    </source>
</evidence>